<evidence type="ECO:0000313" key="5">
    <source>
        <dbReference type="Proteomes" id="UP000636800"/>
    </source>
</evidence>
<feature type="compositionally biased region" description="Basic residues" evidence="3">
    <location>
        <begin position="97"/>
        <end position="108"/>
    </location>
</feature>
<protein>
    <submittedName>
        <fullName evidence="4">Uncharacterized protein</fullName>
    </submittedName>
</protein>
<comment type="subcellular location">
    <subcellularLocation>
        <location evidence="1">Nucleus</location>
    </subcellularLocation>
</comment>
<dbReference type="AlphaFoldDB" id="A0A835PSQ1"/>
<dbReference type="OrthoDB" id="1929806at2759"/>
<proteinExistence type="predicted"/>
<dbReference type="EMBL" id="JADCNL010000012">
    <property type="protein sequence ID" value="KAG0457935.1"/>
    <property type="molecule type" value="Genomic_DNA"/>
</dbReference>
<comment type="caution">
    <text evidence="4">The sequence shown here is derived from an EMBL/GenBank/DDBJ whole genome shotgun (WGS) entry which is preliminary data.</text>
</comment>
<keyword evidence="2" id="KW-0539">Nucleus</keyword>
<keyword evidence="5" id="KW-1185">Reference proteome</keyword>
<dbReference type="PANTHER" id="PTHR12565:SF431">
    <property type="entry name" value="TRANSCRIPTION FACTOR BHLH137"/>
    <property type="match status" value="1"/>
</dbReference>
<evidence type="ECO:0000256" key="1">
    <source>
        <dbReference type="ARBA" id="ARBA00004123"/>
    </source>
</evidence>
<evidence type="ECO:0000313" key="4">
    <source>
        <dbReference type="EMBL" id="KAG0457935.1"/>
    </source>
</evidence>
<dbReference type="GO" id="GO:0003700">
    <property type="term" value="F:DNA-binding transcription factor activity"/>
    <property type="evidence" value="ECO:0007669"/>
    <property type="project" value="TreeGrafter"/>
</dbReference>
<dbReference type="GO" id="GO:0005634">
    <property type="term" value="C:nucleus"/>
    <property type="evidence" value="ECO:0007669"/>
    <property type="project" value="UniProtKB-SubCell"/>
</dbReference>
<feature type="compositionally biased region" description="Polar residues" evidence="3">
    <location>
        <begin position="86"/>
        <end position="95"/>
    </location>
</feature>
<sequence>MEFFSNEQCQPSLMDSIFLPDSPILVPLNLHKQAEELSRASLCFPPYCDQFEDIPGGSSSSVSECLIPSKNHKLQDSKSKTKGPSCVSSHVTGQQSKSKRGRAKKSSTRQKEIEEKQASTEYIHVTGKALVLDEIINYVECLKNQVEFLSMKLASVNPILCEYGLEFDDFTCPTELVSGDPNQQSPVIQSGCLQSQADRFSLMHSSSTPLLHKEGPTPFSEDAGSFTMQMDGQNVAVQLQTKLHDMCSFH</sequence>
<name>A0A835PSQ1_VANPL</name>
<dbReference type="InterPro" id="IPR024097">
    <property type="entry name" value="bHLH_ZIP_TF"/>
</dbReference>
<evidence type="ECO:0000256" key="2">
    <source>
        <dbReference type="ARBA" id="ARBA00023242"/>
    </source>
</evidence>
<feature type="region of interest" description="Disordered" evidence="3">
    <location>
        <begin position="73"/>
        <end position="116"/>
    </location>
</feature>
<organism evidence="4 5">
    <name type="scientific">Vanilla planifolia</name>
    <name type="common">Vanilla</name>
    <dbReference type="NCBI Taxonomy" id="51239"/>
    <lineage>
        <taxon>Eukaryota</taxon>
        <taxon>Viridiplantae</taxon>
        <taxon>Streptophyta</taxon>
        <taxon>Embryophyta</taxon>
        <taxon>Tracheophyta</taxon>
        <taxon>Spermatophyta</taxon>
        <taxon>Magnoliopsida</taxon>
        <taxon>Liliopsida</taxon>
        <taxon>Asparagales</taxon>
        <taxon>Orchidaceae</taxon>
        <taxon>Vanilloideae</taxon>
        <taxon>Vanilleae</taxon>
        <taxon>Vanilla</taxon>
    </lineage>
</organism>
<dbReference type="PANTHER" id="PTHR12565">
    <property type="entry name" value="STEROL REGULATORY ELEMENT-BINDING PROTEIN"/>
    <property type="match status" value="1"/>
</dbReference>
<reference evidence="4 5" key="1">
    <citation type="journal article" date="2020" name="Nat. Food">
        <title>A phased Vanilla planifolia genome enables genetic improvement of flavour and production.</title>
        <authorList>
            <person name="Hasing T."/>
            <person name="Tang H."/>
            <person name="Brym M."/>
            <person name="Khazi F."/>
            <person name="Huang T."/>
            <person name="Chambers A.H."/>
        </authorList>
    </citation>
    <scope>NUCLEOTIDE SEQUENCE [LARGE SCALE GENOMIC DNA]</scope>
    <source>
        <tissue evidence="4">Leaf</tissue>
    </source>
</reference>
<evidence type="ECO:0000256" key="3">
    <source>
        <dbReference type="SAM" id="MobiDB-lite"/>
    </source>
</evidence>
<dbReference type="Proteomes" id="UP000636800">
    <property type="component" value="Chromosome 12"/>
</dbReference>
<accession>A0A835PSQ1</accession>
<gene>
    <name evidence="4" type="ORF">HPP92_023092</name>
</gene>